<proteinExistence type="predicted"/>
<dbReference type="Proteomes" id="UP000030747">
    <property type="component" value="Unassembled WGS sequence"/>
</dbReference>
<dbReference type="RefSeq" id="XP_013229913.1">
    <property type="nucleotide sequence ID" value="XM_013374459.1"/>
</dbReference>
<dbReference type="EMBL" id="HG674194">
    <property type="protein sequence ID" value="CDJ39158.1"/>
    <property type="molecule type" value="Genomic_DNA"/>
</dbReference>
<sequence>MAAALISVLNEAAGEYVEGLDRSQLDFSGALTGKVLLRHLQLKQKVFEVLPLPAAAEFNYIGLVQLDLPLYALGTSPILAEVGDVLLLLSVEASERWDAEEFLLQYQQQKAAALAAGEYKALFSSLGAWQAGLLGTLEKARASPGDTQRYLLCWPV</sequence>
<dbReference type="VEuPathDB" id="ToxoDB:ETH_00043730"/>
<name>U6KQG5_EIMTE</name>
<dbReference type="AlphaFoldDB" id="U6KQG5"/>
<evidence type="ECO:0000313" key="2">
    <source>
        <dbReference type="Proteomes" id="UP000030747"/>
    </source>
</evidence>
<evidence type="ECO:0000313" key="1">
    <source>
        <dbReference type="EMBL" id="CDJ39158.1"/>
    </source>
</evidence>
<organism evidence="1 2">
    <name type="scientific">Eimeria tenella</name>
    <name type="common">Coccidian parasite</name>
    <dbReference type="NCBI Taxonomy" id="5802"/>
    <lineage>
        <taxon>Eukaryota</taxon>
        <taxon>Sar</taxon>
        <taxon>Alveolata</taxon>
        <taxon>Apicomplexa</taxon>
        <taxon>Conoidasida</taxon>
        <taxon>Coccidia</taxon>
        <taxon>Eucoccidiorida</taxon>
        <taxon>Eimeriorina</taxon>
        <taxon>Eimeriidae</taxon>
        <taxon>Eimeria</taxon>
    </lineage>
</organism>
<dbReference type="GeneID" id="25257785"/>
<protein>
    <submittedName>
        <fullName evidence="1">Uncharacterized protein</fullName>
    </submittedName>
</protein>
<keyword evidence="2" id="KW-1185">Reference proteome</keyword>
<reference evidence="1" key="2">
    <citation type="submission" date="2013-10" db="EMBL/GenBank/DDBJ databases">
        <authorList>
            <person name="Aslett M."/>
        </authorList>
    </citation>
    <scope>NUCLEOTIDE SEQUENCE [LARGE SCALE GENOMIC DNA]</scope>
    <source>
        <strain evidence="1">Houghton</strain>
    </source>
</reference>
<gene>
    <name evidence="1" type="ORF">ETH_00043730</name>
</gene>
<dbReference type="OMA" id="TRCVAYK"/>
<feature type="non-terminal residue" evidence="1">
    <location>
        <position position="156"/>
    </location>
</feature>
<reference evidence="1" key="1">
    <citation type="submission" date="2013-10" db="EMBL/GenBank/DDBJ databases">
        <title>Genomic analysis of the causative agents of coccidiosis in chickens.</title>
        <authorList>
            <person name="Reid A.J."/>
            <person name="Blake D."/>
            <person name="Billington K."/>
            <person name="Browne H."/>
            <person name="Dunn M."/>
            <person name="Hung S."/>
            <person name="Kawahara F."/>
            <person name="Miranda-Saavedra D."/>
            <person name="Mourier T."/>
            <person name="Nagra H."/>
            <person name="Otto T.D."/>
            <person name="Rawlings N."/>
            <person name="Sanchez A."/>
            <person name="Sanders M."/>
            <person name="Subramaniam C."/>
            <person name="Tay Y."/>
            <person name="Dear P."/>
            <person name="Doerig C."/>
            <person name="Gruber A."/>
            <person name="Parkinson J."/>
            <person name="Shirley M."/>
            <person name="Wan K.L."/>
            <person name="Berriman M."/>
            <person name="Tomley F."/>
            <person name="Pain A."/>
        </authorList>
    </citation>
    <scope>NUCLEOTIDE SEQUENCE [LARGE SCALE GENOMIC DNA]</scope>
    <source>
        <strain evidence="1">Houghton</strain>
    </source>
</reference>
<accession>U6KQG5</accession>
<dbReference type="OrthoDB" id="347976at2759"/>
<dbReference type="VEuPathDB" id="ToxoDB:ETH2_1333400"/>